<name>A0AAU7D7E2_9BACT</name>
<dbReference type="EMBL" id="CP121195">
    <property type="protein sequence ID" value="XBH13275.1"/>
    <property type="molecule type" value="Genomic_DNA"/>
</dbReference>
<sequence length="454" mass="46412">MDTLRSAVAHPADAAQGALTQAHSEVDALRADPSRFIGNAIGQAGAGAIVGGAAFEAAPRIPEAVGSVGDSVAAAKAKLYPTSQSLTPQVSAARNLSKALVVDPAGVNNFVKAATDEAGTIVGYAKDNGLPINSKIDFANAAKQAADAVQTHFDEKILAPNAQKVTAVPASYQGPTVGEGNNATLGDINSRINAISSELKSNFRKPLQAQTSAANTSDADLLSEKQALTNVLHKQLGEATGLPAQAISDLRTQAGKLRTVADESQASANRDLTAAGKQAMGTTTSAVGTKAGLIDRGLQMVQGGPEVIGNRQVNSALQKIQPTPLNLPQPSPVEVAPAAPVTIKGGPSTTITGPDYTPDPNAADIMRARIAARRPAPVDTPAKPITQMQKWANDGAVKIGAEGIADSDVTKLASVPAGRQFLIKASSLPAGSAAMKNLVLQAKQFLATGEADYR</sequence>
<organism evidence="1">
    <name type="scientific">Edaphobacter paludis</name>
    <dbReference type="NCBI Taxonomy" id="3035702"/>
    <lineage>
        <taxon>Bacteria</taxon>
        <taxon>Pseudomonadati</taxon>
        <taxon>Acidobacteriota</taxon>
        <taxon>Terriglobia</taxon>
        <taxon>Terriglobales</taxon>
        <taxon>Acidobacteriaceae</taxon>
        <taxon>Edaphobacter</taxon>
    </lineage>
</organism>
<accession>A0AAU7D7E2</accession>
<dbReference type="RefSeq" id="WP_348269757.1">
    <property type="nucleotide sequence ID" value="NZ_CP121195.1"/>
</dbReference>
<protein>
    <submittedName>
        <fullName evidence="1">Uncharacterized protein</fullName>
    </submittedName>
</protein>
<dbReference type="AlphaFoldDB" id="A0AAU7D7E2"/>
<proteinExistence type="predicted"/>
<reference evidence="1" key="1">
    <citation type="submission" date="2023-03" db="EMBL/GenBank/DDBJ databases">
        <title>Edaphobacter sp.</title>
        <authorList>
            <person name="Huber K.J."/>
            <person name="Papendorf J."/>
            <person name="Pilke C."/>
            <person name="Bunk B."/>
            <person name="Sproeer C."/>
            <person name="Pester M."/>
        </authorList>
    </citation>
    <scope>NUCLEOTIDE SEQUENCE</scope>
    <source>
        <strain evidence="1">DSM 109920</strain>
    </source>
</reference>
<gene>
    <name evidence="1" type="ORF">P8936_16540</name>
</gene>
<evidence type="ECO:0000313" key="1">
    <source>
        <dbReference type="EMBL" id="XBH13275.1"/>
    </source>
</evidence>